<dbReference type="PANTHER" id="PTHR11560">
    <property type="entry name" value="39S RIBOSOMAL PROTEIN L10, MITOCHONDRIAL"/>
    <property type="match status" value="1"/>
</dbReference>
<evidence type="ECO:0000256" key="3">
    <source>
        <dbReference type="ARBA" id="ARBA00023274"/>
    </source>
</evidence>
<dbReference type="Gene3D" id="3.30.70.1730">
    <property type="match status" value="1"/>
</dbReference>
<dbReference type="InterPro" id="IPR047865">
    <property type="entry name" value="Ribosomal_uL10_bac_type"/>
</dbReference>
<comment type="function">
    <text evidence="5">Forms part of the ribosomal stalk, playing a central role in the interaction of the ribosome with GTP-bound translation factors.</text>
</comment>
<gene>
    <name evidence="5 7" type="primary">rplJ</name>
    <name evidence="7" type="ORF">H9980_04870</name>
</gene>
<evidence type="ECO:0000256" key="2">
    <source>
        <dbReference type="ARBA" id="ARBA00022980"/>
    </source>
</evidence>
<dbReference type="GO" id="GO:0070180">
    <property type="term" value="F:large ribosomal subunit rRNA binding"/>
    <property type="evidence" value="ECO:0007669"/>
    <property type="project" value="UniProtKB-UniRule"/>
</dbReference>
<dbReference type="AlphaFoldDB" id="A0A9D1XNN2"/>
<dbReference type="Proteomes" id="UP000886724">
    <property type="component" value="Unassembled WGS sequence"/>
</dbReference>
<keyword evidence="2 5" id="KW-0689">Ribosomal protein</keyword>
<organism evidence="7 8">
    <name type="scientific">Candidatus Erysipelatoclostridium merdavium</name>
    <dbReference type="NCBI Taxonomy" id="2838566"/>
    <lineage>
        <taxon>Bacteria</taxon>
        <taxon>Bacillati</taxon>
        <taxon>Bacillota</taxon>
        <taxon>Erysipelotrichia</taxon>
        <taxon>Erysipelotrichales</taxon>
        <taxon>Erysipelotrichales incertae sedis</taxon>
    </lineage>
</organism>
<dbReference type="PROSITE" id="PS01109">
    <property type="entry name" value="RIBOSOMAL_L10"/>
    <property type="match status" value="1"/>
</dbReference>
<feature type="region of interest" description="Disordered" evidence="6">
    <location>
        <begin position="161"/>
        <end position="195"/>
    </location>
</feature>
<comment type="subunit">
    <text evidence="5">Part of the ribosomal stalk of the 50S ribosomal subunit. The N-terminus interacts with L11 and the large rRNA to form the base of the stalk. The C-terminus forms an elongated spine to which L12 dimers bind in a sequential fashion forming a multimeric L10(L12)X complex.</text>
</comment>
<dbReference type="NCBIfam" id="NF000955">
    <property type="entry name" value="PRK00099.1-1"/>
    <property type="match status" value="1"/>
</dbReference>
<reference evidence="7" key="1">
    <citation type="journal article" date="2021" name="PeerJ">
        <title>Extensive microbial diversity within the chicken gut microbiome revealed by metagenomics and culture.</title>
        <authorList>
            <person name="Gilroy R."/>
            <person name="Ravi A."/>
            <person name="Getino M."/>
            <person name="Pursley I."/>
            <person name="Horton D.L."/>
            <person name="Alikhan N.F."/>
            <person name="Baker D."/>
            <person name="Gharbi K."/>
            <person name="Hall N."/>
            <person name="Watson M."/>
            <person name="Adriaenssens E.M."/>
            <person name="Foster-Nyarko E."/>
            <person name="Jarju S."/>
            <person name="Secka A."/>
            <person name="Antonio M."/>
            <person name="Oren A."/>
            <person name="Chaudhuri R.R."/>
            <person name="La Ragione R."/>
            <person name="Hildebrand F."/>
            <person name="Pallen M.J."/>
        </authorList>
    </citation>
    <scope>NUCLEOTIDE SEQUENCE</scope>
    <source>
        <strain evidence="7">ChiGjej1B1-14440</strain>
    </source>
</reference>
<dbReference type="Pfam" id="PF00466">
    <property type="entry name" value="Ribosomal_L10"/>
    <property type="match status" value="1"/>
</dbReference>
<dbReference type="HAMAP" id="MF_00362">
    <property type="entry name" value="Ribosomal_uL10"/>
    <property type="match status" value="1"/>
</dbReference>
<dbReference type="InterPro" id="IPR043141">
    <property type="entry name" value="Ribosomal_uL10-like_sf"/>
</dbReference>
<dbReference type="SUPFAM" id="SSF160369">
    <property type="entry name" value="Ribosomal protein L10-like"/>
    <property type="match status" value="1"/>
</dbReference>
<comment type="caution">
    <text evidence="7">The sequence shown here is derived from an EMBL/GenBank/DDBJ whole genome shotgun (WGS) entry which is preliminary data.</text>
</comment>
<keyword evidence="5" id="KW-0699">rRNA-binding</keyword>
<evidence type="ECO:0000256" key="4">
    <source>
        <dbReference type="ARBA" id="ARBA00035202"/>
    </source>
</evidence>
<evidence type="ECO:0000256" key="6">
    <source>
        <dbReference type="SAM" id="MobiDB-lite"/>
    </source>
</evidence>
<comment type="similarity">
    <text evidence="1 5">Belongs to the universal ribosomal protein uL10 family.</text>
</comment>
<dbReference type="InterPro" id="IPR022973">
    <property type="entry name" value="Ribosomal_uL10_bac"/>
</dbReference>
<dbReference type="CDD" id="cd05797">
    <property type="entry name" value="Ribosomal_L10"/>
    <property type="match status" value="1"/>
</dbReference>
<reference evidence="7" key="2">
    <citation type="submission" date="2021-04" db="EMBL/GenBank/DDBJ databases">
        <authorList>
            <person name="Gilroy R."/>
        </authorList>
    </citation>
    <scope>NUCLEOTIDE SEQUENCE</scope>
    <source>
        <strain evidence="7">ChiGjej1B1-14440</strain>
    </source>
</reference>
<evidence type="ECO:0000313" key="7">
    <source>
        <dbReference type="EMBL" id="HIX81290.1"/>
    </source>
</evidence>
<evidence type="ECO:0000256" key="5">
    <source>
        <dbReference type="HAMAP-Rule" id="MF_00362"/>
    </source>
</evidence>
<dbReference type="InterPro" id="IPR001790">
    <property type="entry name" value="Ribosomal_uL10"/>
</dbReference>
<accession>A0A9D1XNN2</accession>
<keyword evidence="5" id="KW-0694">RNA-binding</keyword>
<proteinExistence type="inferred from homology"/>
<protein>
    <recommendedName>
        <fullName evidence="4 5">Large ribosomal subunit protein uL10</fullName>
    </recommendedName>
</protein>
<evidence type="ECO:0000256" key="1">
    <source>
        <dbReference type="ARBA" id="ARBA00008889"/>
    </source>
</evidence>
<evidence type="ECO:0000313" key="8">
    <source>
        <dbReference type="Proteomes" id="UP000886724"/>
    </source>
</evidence>
<feature type="compositionally biased region" description="Basic and acidic residues" evidence="6">
    <location>
        <begin position="183"/>
        <end position="195"/>
    </location>
</feature>
<sequence length="195" mass="21005">MSTEAIKAKSTLVEEINTKLQAAQSAVVVEYRGLSVAEMTELRKNLKAEDSELKVYKNSLVQRATVDTVYEGLNDQLTGPNALAFGNSDAVAPARVIAKFAKEHEALVIKGAVVEGKLLTLDEVNEIAKLPNREGMYSMLLAMLKEPVSKVARAIKAVADAKEENGGAVEAKEETAEATEEAVEAKEETKEEAAE</sequence>
<dbReference type="GO" id="GO:0003735">
    <property type="term" value="F:structural constituent of ribosome"/>
    <property type="evidence" value="ECO:0007669"/>
    <property type="project" value="InterPro"/>
</dbReference>
<dbReference type="InterPro" id="IPR002363">
    <property type="entry name" value="Ribosomal_uL10_CS_bac"/>
</dbReference>
<dbReference type="EMBL" id="DXET01000110">
    <property type="protein sequence ID" value="HIX81290.1"/>
    <property type="molecule type" value="Genomic_DNA"/>
</dbReference>
<dbReference type="GO" id="GO:0015934">
    <property type="term" value="C:large ribosomal subunit"/>
    <property type="evidence" value="ECO:0007669"/>
    <property type="project" value="InterPro"/>
</dbReference>
<keyword evidence="3 5" id="KW-0687">Ribonucleoprotein</keyword>
<dbReference type="GO" id="GO:0006412">
    <property type="term" value="P:translation"/>
    <property type="evidence" value="ECO:0007669"/>
    <property type="project" value="UniProtKB-UniRule"/>
</dbReference>
<feature type="compositionally biased region" description="Basic and acidic residues" evidence="6">
    <location>
        <begin position="161"/>
        <end position="175"/>
    </location>
</feature>
<name>A0A9D1XNN2_9FIRM</name>